<evidence type="ECO:0000256" key="2">
    <source>
        <dbReference type="ARBA" id="ARBA00009810"/>
    </source>
</evidence>
<gene>
    <name evidence="19" type="ORF">VB248_19035</name>
</gene>
<proteinExistence type="inferred from homology"/>
<dbReference type="SUPFAM" id="SSF49464">
    <property type="entry name" value="Carboxypeptidase regulatory domain-like"/>
    <property type="match status" value="1"/>
</dbReference>
<evidence type="ECO:0000256" key="15">
    <source>
        <dbReference type="RuleBase" id="RU003357"/>
    </source>
</evidence>
<comment type="subcellular location">
    <subcellularLocation>
        <location evidence="1 14">Cell outer membrane</location>
        <topology evidence="1 14">Multi-pass membrane protein</topology>
    </subcellularLocation>
</comment>
<accession>A0ABU5QEH5</accession>
<evidence type="ECO:0000256" key="4">
    <source>
        <dbReference type="ARBA" id="ARBA00022452"/>
    </source>
</evidence>
<keyword evidence="11 14" id="KW-0472">Membrane</keyword>
<feature type="chain" id="PRO_5045568555" evidence="16">
    <location>
        <begin position="28"/>
        <end position="788"/>
    </location>
</feature>
<feature type="signal peptide" evidence="16">
    <location>
        <begin position="1"/>
        <end position="27"/>
    </location>
</feature>
<dbReference type="Gene3D" id="2.170.130.10">
    <property type="entry name" value="TonB-dependent receptor, plug domain"/>
    <property type="match status" value="1"/>
</dbReference>
<keyword evidence="20" id="KW-1185">Reference proteome</keyword>
<keyword evidence="12 19" id="KW-0675">Receptor</keyword>
<keyword evidence="10 15" id="KW-0798">TonB box</keyword>
<keyword evidence="4 14" id="KW-1134">Transmembrane beta strand</keyword>
<feature type="domain" description="TonB-dependent receptor-like beta-barrel" evidence="17">
    <location>
        <begin position="345"/>
        <end position="752"/>
    </location>
</feature>
<evidence type="ECO:0000256" key="11">
    <source>
        <dbReference type="ARBA" id="ARBA00023136"/>
    </source>
</evidence>
<dbReference type="InterPro" id="IPR036942">
    <property type="entry name" value="Beta-barrel_TonB_sf"/>
</dbReference>
<dbReference type="Gene3D" id="2.40.170.20">
    <property type="entry name" value="TonB-dependent receptor, beta-barrel domain"/>
    <property type="match status" value="1"/>
</dbReference>
<organism evidence="19 20">
    <name type="scientific">Arcicella rigui</name>
    <dbReference type="NCBI Taxonomy" id="797020"/>
    <lineage>
        <taxon>Bacteria</taxon>
        <taxon>Pseudomonadati</taxon>
        <taxon>Bacteroidota</taxon>
        <taxon>Cytophagia</taxon>
        <taxon>Cytophagales</taxon>
        <taxon>Flectobacillaceae</taxon>
        <taxon>Arcicella</taxon>
    </lineage>
</organism>
<dbReference type="NCBIfam" id="TIGR01783">
    <property type="entry name" value="TonB-siderophor"/>
    <property type="match status" value="1"/>
</dbReference>
<comment type="caution">
    <text evidence="19">The sequence shown here is derived from an EMBL/GenBank/DDBJ whole genome shotgun (WGS) entry which is preliminary data.</text>
</comment>
<protein>
    <submittedName>
        <fullName evidence="19">TonB-dependent receptor</fullName>
    </submittedName>
</protein>
<dbReference type="RefSeq" id="WP_323298411.1">
    <property type="nucleotide sequence ID" value="NZ_JAYFUM010000025.1"/>
</dbReference>
<evidence type="ECO:0000313" key="20">
    <source>
        <dbReference type="Proteomes" id="UP001302949"/>
    </source>
</evidence>
<dbReference type="CDD" id="cd01347">
    <property type="entry name" value="ligand_gated_channel"/>
    <property type="match status" value="1"/>
</dbReference>
<dbReference type="EMBL" id="JAYFUM010000025">
    <property type="protein sequence ID" value="MEA5141256.1"/>
    <property type="molecule type" value="Genomic_DNA"/>
</dbReference>
<evidence type="ECO:0000256" key="12">
    <source>
        <dbReference type="ARBA" id="ARBA00023170"/>
    </source>
</evidence>
<keyword evidence="5" id="KW-0410">Iron transport</keyword>
<evidence type="ECO:0000256" key="1">
    <source>
        <dbReference type="ARBA" id="ARBA00004571"/>
    </source>
</evidence>
<evidence type="ECO:0000256" key="16">
    <source>
        <dbReference type="SAM" id="SignalP"/>
    </source>
</evidence>
<comment type="similarity">
    <text evidence="2 14 15">Belongs to the TonB-dependent receptor family.</text>
</comment>
<evidence type="ECO:0000256" key="10">
    <source>
        <dbReference type="ARBA" id="ARBA00023077"/>
    </source>
</evidence>
<evidence type="ECO:0000259" key="17">
    <source>
        <dbReference type="Pfam" id="PF00593"/>
    </source>
</evidence>
<keyword evidence="9" id="KW-0406">Ion transport</keyword>
<evidence type="ECO:0000256" key="7">
    <source>
        <dbReference type="ARBA" id="ARBA00022729"/>
    </source>
</evidence>
<dbReference type="InterPro" id="IPR010105">
    <property type="entry name" value="TonB_sidphr_rcpt"/>
</dbReference>
<evidence type="ECO:0000256" key="5">
    <source>
        <dbReference type="ARBA" id="ARBA00022496"/>
    </source>
</evidence>
<dbReference type="PANTHER" id="PTHR32552:SF68">
    <property type="entry name" value="FERRICHROME OUTER MEMBRANE TRANSPORTER_PHAGE RECEPTOR"/>
    <property type="match status" value="1"/>
</dbReference>
<evidence type="ECO:0000256" key="6">
    <source>
        <dbReference type="ARBA" id="ARBA00022692"/>
    </source>
</evidence>
<evidence type="ECO:0000256" key="3">
    <source>
        <dbReference type="ARBA" id="ARBA00022448"/>
    </source>
</evidence>
<keyword evidence="8" id="KW-0408">Iron</keyword>
<dbReference type="InterPro" id="IPR000531">
    <property type="entry name" value="Beta-barrel_TonB"/>
</dbReference>
<evidence type="ECO:0000256" key="14">
    <source>
        <dbReference type="PROSITE-ProRule" id="PRU01360"/>
    </source>
</evidence>
<reference evidence="19 20" key="1">
    <citation type="submission" date="2023-12" db="EMBL/GenBank/DDBJ databases">
        <title>Novel species of the genus Arcicella isolated from rivers.</title>
        <authorList>
            <person name="Lu H."/>
        </authorList>
    </citation>
    <scope>NUCLEOTIDE SEQUENCE [LARGE SCALE GENOMIC DNA]</scope>
    <source>
        <strain evidence="19 20">KCTC 23307</strain>
    </source>
</reference>
<sequence length="788" mass="88070">MKKQLSKHVIRLIFSSVLVLHSVFSFAQNTATVKGKVFTSDGKAAEFVNVSLKGTNKGVVADENGYYEIKEIKPGKYIVQASFVGLEAQKESVTLAAGESKELNFTLIEDSKQLKEVVVVSNPSKYVTDYPSISLRLKTPLLELPQNIQVVTAQALKDQQIFDMSEGVTRNVSGASRSEHWETYARIVMRGSRIAAFRNGMNVTETWGPLTEDMSMVERIEIVKGPAGFMLASGEPSGFYNVVTKKPTGITKSEIGMTVGSFGTYRSTADFDGKLSKDGKILYRLNLMGQMKGTHRNFEYNNRVSIAPVIKYQINPNTSLTAEYTYQGVEMSPIGSAYAFSAKGISDLPYNFTTLEPNLKPTTIKDQSLFLTLSHSINANWKFTGQLAYLHYDQVGQSLWASGFSGDTLKRTTSIWDILGETKVGQFFLNGDVETGSVKHRILAGIDMGNKDYYHDWAQAGVIGNLNVYNPVYGQVASKDYPTFDRSLDIRERGVHYNNSYTAFYAQDEIRFLNDKLRFTLAGRYTTTNDTDPYSGTVGVSKFTPRAGLSYSIDKSTSVYAVYDEAFIPQAGGTYEGKKFDPIIGDNKEIGLKREWLNGRWTASVAAYKITKNNVLTEDPNHLYFSIQLGQTQTQGLEFDLRGQVLEGLELTMNYAITDAKVTKDTDGSQVSRQVPGTDKYIFNTWLKYRFQSGKAKGLGLSFGVQHLAGRTNWYGAYNKAVDPTMPNYTRFDGAVSYQFDKFGIALNVNNLFNTYLITGGSYYAWNNYYYSQTEALRNARLSINYRF</sequence>
<dbReference type="Proteomes" id="UP001302949">
    <property type="component" value="Unassembled WGS sequence"/>
</dbReference>
<name>A0ABU5QEH5_9BACT</name>
<dbReference type="InterPro" id="IPR008969">
    <property type="entry name" value="CarboxyPept-like_regulatory"/>
</dbReference>
<keyword evidence="3 14" id="KW-0813">Transport</keyword>
<evidence type="ECO:0000256" key="8">
    <source>
        <dbReference type="ARBA" id="ARBA00023004"/>
    </source>
</evidence>
<dbReference type="InterPro" id="IPR012910">
    <property type="entry name" value="Plug_dom"/>
</dbReference>
<dbReference type="Pfam" id="PF00593">
    <property type="entry name" value="TonB_dep_Rec_b-barrel"/>
    <property type="match status" value="1"/>
</dbReference>
<dbReference type="InterPro" id="IPR037066">
    <property type="entry name" value="Plug_dom_sf"/>
</dbReference>
<dbReference type="Pfam" id="PF13715">
    <property type="entry name" value="CarbopepD_reg_2"/>
    <property type="match status" value="1"/>
</dbReference>
<evidence type="ECO:0000313" key="19">
    <source>
        <dbReference type="EMBL" id="MEA5141256.1"/>
    </source>
</evidence>
<dbReference type="Gene3D" id="2.60.40.1120">
    <property type="entry name" value="Carboxypeptidase-like, regulatory domain"/>
    <property type="match status" value="1"/>
</dbReference>
<evidence type="ECO:0000256" key="9">
    <source>
        <dbReference type="ARBA" id="ARBA00023065"/>
    </source>
</evidence>
<dbReference type="InterPro" id="IPR039426">
    <property type="entry name" value="TonB-dep_rcpt-like"/>
</dbReference>
<dbReference type="SUPFAM" id="SSF56935">
    <property type="entry name" value="Porins"/>
    <property type="match status" value="1"/>
</dbReference>
<keyword evidence="7 16" id="KW-0732">Signal</keyword>
<evidence type="ECO:0000259" key="18">
    <source>
        <dbReference type="Pfam" id="PF07715"/>
    </source>
</evidence>
<dbReference type="PROSITE" id="PS52016">
    <property type="entry name" value="TONB_DEPENDENT_REC_3"/>
    <property type="match status" value="1"/>
</dbReference>
<keyword evidence="6 14" id="KW-0812">Transmembrane</keyword>
<dbReference type="Pfam" id="PF07715">
    <property type="entry name" value="Plug"/>
    <property type="match status" value="1"/>
</dbReference>
<dbReference type="PANTHER" id="PTHR32552">
    <property type="entry name" value="FERRICHROME IRON RECEPTOR-RELATED"/>
    <property type="match status" value="1"/>
</dbReference>
<keyword evidence="13 14" id="KW-0998">Cell outer membrane</keyword>
<feature type="domain" description="TonB-dependent receptor plug" evidence="18">
    <location>
        <begin position="141"/>
        <end position="238"/>
    </location>
</feature>
<evidence type="ECO:0000256" key="13">
    <source>
        <dbReference type="ARBA" id="ARBA00023237"/>
    </source>
</evidence>